<accession>A0A397INA0</accession>
<reference evidence="4 5" key="1">
    <citation type="submission" date="2018-08" db="EMBL/GenBank/DDBJ databases">
        <title>Genome and evolution of the arbuscular mycorrhizal fungus Diversispora epigaea (formerly Glomus versiforme) and its bacterial endosymbionts.</title>
        <authorList>
            <person name="Sun X."/>
            <person name="Fei Z."/>
            <person name="Harrison M."/>
        </authorList>
    </citation>
    <scope>NUCLEOTIDE SEQUENCE [LARGE SCALE GENOMIC DNA]</scope>
    <source>
        <strain evidence="4 5">IT104</strain>
    </source>
</reference>
<dbReference type="SUPFAM" id="SSF51735">
    <property type="entry name" value="NAD(P)-binding Rossmann-fold domains"/>
    <property type="match status" value="1"/>
</dbReference>
<dbReference type="Gene3D" id="3.90.25.10">
    <property type="entry name" value="UDP-galactose 4-epimerase, domain 1"/>
    <property type="match status" value="1"/>
</dbReference>
<dbReference type="OrthoDB" id="419598at2759"/>
<dbReference type="STRING" id="1348612.A0A397INA0"/>
<name>A0A397INA0_9GLOM</name>
<dbReference type="InterPro" id="IPR008030">
    <property type="entry name" value="NmrA-like"/>
</dbReference>
<evidence type="ECO:0000313" key="4">
    <source>
        <dbReference type="EMBL" id="RHZ75226.1"/>
    </source>
</evidence>
<dbReference type="Proteomes" id="UP000266861">
    <property type="component" value="Unassembled WGS sequence"/>
</dbReference>
<dbReference type="Gene3D" id="3.40.50.720">
    <property type="entry name" value="NAD(P)-binding Rossmann-like Domain"/>
    <property type="match status" value="1"/>
</dbReference>
<keyword evidence="1" id="KW-0521">NADP</keyword>
<dbReference type="InterPro" id="IPR051609">
    <property type="entry name" value="NmrA/Isoflavone_reductase-like"/>
</dbReference>
<proteinExistence type="predicted"/>
<keyword evidence="5" id="KW-1185">Reference proteome</keyword>
<protein>
    <recommendedName>
        <fullName evidence="3">NmrA-like domain-containing protein</fullName>
    </recommendedName>
</protein>
<evidence type="ECO:0000256" key="1">
    <source>
        <dbReference type="ARBA" id="ARBA00022857"/>
    </source>
</evidence>
<keyword evidence="2" id="KW-0560">Oxidoreductase</keyword>
<evidence type="ECO:0000256" key="2">
    <source>
        <dbReference type="ARBA" id="ARBA00023002"/>
    </source>
</evidence>
<dbReference type="CDD" id="cd05259">
    <property type="entry name" value="PCBER_SDR_a"/>
    <property type="match status" value="1"/>
</dbReference>
<dbReference type="InterPro" id="IPR045312">
    <property type="entry name" value="PCBER-like"/>
</dbReference>
<evidence type="ECO:0000259" key="3">
    <source>
        <dbReference type="Pfam" id="PF05368"/>
    </source>
</evidence>
<evidence type="ECO:0000313" key="5">
    <source>
        <dbReference type="Proteomes" id="UP000266861"/>
    </source>
</evidence>
<dbReference type="EMBL" id="PQFF01000201">
    <property type="protein sequence ID" value="RHZ75226.1"/>
    <property type="molecule type" value="Genomic_DNA"/>
</dbReference>
<dbReference type="GO" id="GO:0016491">
    <property type="term" value="F:oxidoreductase activity"/>
    <property type="evidence" value="ECO:0007669"/>
    <property type="project" value="UniProtKB-KW"/>
</dbReference>
<dbReference type="Pfam" id="PF05368">
    <property type="entry name" value="NmrA"/>
    <property type="match status" value="1"/>
</dbReference>
<gene>
    <name evidence="4" type="ORF">Glove_216g38</name>
</gene>
<dbReference type="PANTHER" id="PTHR47706:SF9">
    <property type="entry name" value="NMRA-LIKE DOMAIN-CONTAINING PROTEIN-RELATED"/>
    <property type="match status" value="1"/>
</dbReference>
<organism evidence="4 5">
    <name type="scientific">Diversispora epigaea</name>
    <dbReference type="NCBI Taxonomy" id="1348612"/>
    <lineage>
        <taxon>Eukaryota</taxon>
        <taxon>Fungi</taxon>
        <taxon>Fungi incertae sedis</taxon>
        <taxon>Mucoromycota</taxon>
        <taxon>Glomeromycotina</taxon>
        <taxon>Glomeromycetes</taxon>
        <taxon>Diversisporales</taxon>
        <taxon>Diversisporaceae</taxon>
        <taxon>Diversispora</taxon>
    </lineage>
</organism>
<feature type="domain" description="NmrA-like" evidence="3">
    <location>
        <begin position="46"/>
        <end position="270"/>
    </location>
</feature>
<dbReference type="AlphaFoldDB" id="A0A397INA0"/>
<sequence length="331" mass="37390">MLTLCNKVQVSTKWNLRSQRQRNISNISNYIINIHLSSIIMTTTFKTVVIAGATGNLGYPIAEAFLNDGSYKIKILRQKPERKNEKSELLASKGAEIVYVNYTQKDDLVKALKGTDVIVSTLNAQEMGGNLYSVQLPLLEAAKEVGVKRFIPSEFGGEYTPGNSHPFIDSKLQFREELEKSGIEYTYIFTGMFQEFIEFLGFDVKNKIAAFYVDGNSKVHSTSLVDIGKYTVESLKLPEARNAIIRVAGSTETFKEILQKFEEVTGSKWKVIEDREVQHRFRNKIEPIPSAMDDVKAFICENSTFSKLDNDKFSFTPSPLAEYINTMVKNV</sequence>
<dbReference type="PANTHER" id="PTHR47706">
    <property type="entry name" value="NMRA-LIKE FAMILY PROTEIN"/>
    <property type="match status" value="1"/>
</dbReference>
<comment type="caution">
    <text evidence="4">The sequence shown here is derived from an EMBL/GenBank/DDBJ whole genome shotgun (WGS) entry which is preliminary data.</text>
</comment>
<dbReference type="InterPro" id="IPR036291">
    <property type="entry name" value="NAD(P)-bd_dom_sf"/>
</dbReference>